<keyword evidence="5" id="KW-0547">Nucleotide-binding</keyword>
<dbReference type="GO" id="GO:0004519">
    <property type="term" value="F:endonuclease activity"/>
    <property type="evidence" value="ECO:0007669"/>
    <property type="project" value="UniProtKB-KW"/>
</dbReference>
<dbReference type="GO" id="GO:0016787">
    <property type="term" value="F:hydrolase activity"/>
    <property type="evidence" value="ECO:0007669"/>
    <property type="project" value="UniProtKB-KW"/>
</dbReference>
<evidence type="ECO:0000256" key="2">
    <source>
        <dbReference type="ARBA" id="ARBA00009046"/>
    </source>
</evidence>
<comment type="similarity">
    <text evidence="2">In the central section; belongs to the CRISPR-associated helicase Cas3 family.</text>
</comment>
<keyword evidence="9" id="KW-0051">Antiviral defense</keyword>
<evidence type="ECO:0000256" key="9">
    <source>
        <dbReference type="ARBA" id="ARBA00023118"/>
    </source>
</evidence>
<evidence type="ECO:0000313" key="12">
    <source>
        <dbReference type="EMBL" id="SDY44253.1"/>
    </source>
</evidence>
<accession>A0A1H3JWG0</accession>
<dbReference type="InterPro" id="IPR006483">
    <property type="entry name" value="CRISPR-assoc_Cas3_HD"/>
</dbReference>
<evidence type="ECO:0000256" key="4">
    <source>
        <dbReference type="ARBA" id="ARBA00022723"/>
    </source>
</evidence>
<evidence type="ECO:0000256" key="6">
    <source>
        <dbReference type="ARBA" id="ARBA00022801"/>
    </source>
</evidence>
<organism evidence="12 13">
    <name type="scientific">Eubacterium barkeri</name>
    <name type="common">Clostridium barkeri</name>
    <dbReference type="NCBI Taxonomy" id="1528"/>
    <lineage>
        <taxon>Bacteria</taxon>
        <taxon>Bacillati</taxon>
        <taxon>Bacillota</taxon>
        <taxon>Clostridia</taxon>
        <taxon>Eubacteriales</taxon>
        <taxon>Eubacteriaceae</taxon>
        <taxon>Eubacterium</taxon>
    </lineage>
</organism>
<evidence type="ECO:0000256" key="3">
    <source>
        <dbReference type="ARBA" id="ARBA00022722"/>
    </source>
</evidence>
<feature type="domain" description="HD Cas3-type" evidence="11">
    <location>
        <begin position="21"/>
        <end position="177"/>
    </location>
</feature>
<dbReference type="InterPro" id="IPR038257">
    <property type="entry name" value="CRISPR-assoc_Cas3_HD_sf"/>
</dbReference>
<dbReference type="Pfam" id="PF01966">
    <property type="entry name" value="HD"/>
    <property type="match status" value="1"/>
</dbReference>
<dbReference type="PROSITE" id="PS51643">
    <property type="entry name" value="HD_CAS3"/>
    <property type="match status" value="1"/>
</dbReference>
<evidence type="ECO:0000259" key="10">
    <source>
        <dbReference type="PROSITE" id="PS51192"/>
    </source>
</evidence>
<keyword evidence="12" id="KW-0255">Endonuclease</keyword>
<protein>
    <submittedName>
        <fullName evidence="12">CRISPR-associated endonuclease/helicase Cas3</fullName>
    </submittedName>
</protein>
<dbReference type="InterPro" id="IPR027417">
    <property type="entry name" value="P-loop_NTPase"/>
</dbReference>
<dbReference type="Gene3D" id="3.40.50.300">
    <property type="entry name" value="P-loop containing nucleotide triphosphate hydrolases"/>
    <property type="match status" value="2"/>
</dbReference>
<dbReference type="InterPro" id="IPR014001">
    <property type="entry name" value="Helicase_ATP-bd"/>
</dbReference>
<dbReference type="NCBIfam" id="TIGR01596">
    <property type="entry name" value="cas3_HD"/>
    <property type="match status" value="1"/>
</dbReference>
<dbReference type="CDD" id="cd09641">
    <property type="entry name" value="Cas3''_I"/>
    <property type="match status" value="1"/>
</dbReference>
<keyword evidence="8" id="KW-0067">ATP-binding</keyword>
<dbReference type="EMBL" id="FNOU01000035">
    <property type="protein sequence ID" value="SDY44253.1"/>
    <property type="molecule type" value="Genomic_DNA"/>
</dbReference>
<evidence type="ECO:0000256" key="8">
    <source>
        <dbReference type="ARBA" id="ARBA00022840"/>
    </source>
</evidence>
<keyword evidence="4" id="KW-0479">Metal-binding</keyword>
<dbReference type="Pfam" id="PF00270">
    <property type="entry name" value="DEAD"/>
    <property type="match status" value="1"/>
</dbReference>
<dbReference type="NCBIfam" id="TIGR01587">
    <property type="entry name" value="cas3_core"/>
    <property type="match status" value="1"/>
</dbReference>
<name>A0A1H3JWG0_EUBBA</name>
<dbReference type="InterPro" id="IPR054712">
    <property type="entry name" value="Cas3-like_dom"/>
</dbReference>
<dbReference type="Gene3D" id="1.10.3210.30">
    <property type="match status" value="1"/>
</dbReference>
<dbReference type="PROSITE" id="PS51192">
    <property type="entry name" value="HELICASE_ATP_BIND_1"/>
    <property type="match status" value="1"/>
</dbReference>
<dbReference type="AlphaFoldDB" id="A0A1H3JWG0"/>
<dbReference type="GO" id="GO:0046872">
    <property type="term" value="F:metal ion binding"/>
    <property type="evidence" value="ECO:0007669"/>
    <property type="project" value="UniProtKB-KW"/>
</dbReference>
<keyword evidence="6" id="KW-0378">Hydrolase</keyword>
<dbReference type="GO" id="GO:0003676">
    <property type="term" value="F:nucleic acid binding"/>
    <property type="evidence" value="ECO:0007669"/>
    <property type="project" value="InterPro"/>
</dbReference>
<dbReference type="SMART" id="SM00487">
    <property type="entry name" value="DEXDc"/>
    <property type="match status" value="1"/>
</dbReference>
<comment type="similarity">
    <text evidence="1">In the N-terminal section; belongs to the CRISPR-associated nuclease Cas3-HD family.</text>
</comment>
<dbReference type="SUPFAM" id="SSF52540">
    <property type="entry name" value="P-loop containing nucleoside triphosphate hydrolases"/>
    <property type="match status" value="1"/>
</dbReference>
<dbReference type="CDD" id="cd17930">
    <property type="entry name" value="DEXHc_cas3"/>
    <property type="match status" value="1"/>
</dbReference>
<dbReference type="Pfam" id="PF22590">
    <property type="entry name" value="Cas3-like_C_2"/>
    <property type="match status" value="1"/>
</dbReference>
<dbReference type="Proteomes" id="UP000199652">
    <property type="component" value="Unassembled WGS sequence"/>
</dbReference>
<feature type="domain" description="Helicase ATP-binding" evidence="10">
    <location>
        <begin position="233"/>
        <end position="402"/>
    </location>
</feature>
<dbReference type="InterPro" id="IPR006674">
    <property type="entry name" value="HD_domain"/>
</dbReference>
<keyword evidence="13" id="KW-1185">Reference proteome</keyword>
<proteinExistence type="inferred from homology"/>
<evidence type="ECO:0000259" key="11">
    <source>
        <dbReference type="PROSITE" id="PS51643"/>
    </source>
</evidence>
<evidence type="ECO:0000313" key="13">
    <source>
        <dbReference type="Proteomes" id="UP000199652"/>
    </source>
</evidence>
<evidence type="ECO:0000256" key="7">
    <source>
        <dbReference type="ARBA" id="ARBA00022806"/>
    </source>
</evidence>
<dbReference type="GO" id="GO:0005524">
    <property type="term" value="F:ATP binding"/>
    <property type="evidence" value="ECO:0007669"/>
    <property type="project" value="UniProtKB-KW"/>
</dbReference>
<keyword evidence="3" id="KW-0540">Nuclease</keyword>
<evidence type="ECO:0000256" key="1">
    <source>
        <dbReference type="ARBA" id="ARBA00006847"/>
    </source>
</evidence>
<gene>
    <name evidence="12" type="ORF">SAMN04488579_1358</name>
</gene>
<evidence type="ECO:0000256" key="5">
    <source>
        <dbReference type="ARBA" id="ARBA00022741"/>
    </source>
</evidence>
<dbReference type="InterPro" id="IPR006474">
    <property type="entry name" value="Helicase_Cas3_CRISPR-ass_core"/>
</dbReference>
<keyword evidence="7 12" id="KW-0347">Helicase</keyword>
<dbReference type="GO" id="GO:0051607">
    <property type="term" value="P:defense response to virus"/>
    <property type="evidence" value="ECO:0007669"/>
    <property type="project" value="UniProtKB-KW"/>
</dbReference>
<sequence>MKFIMNDNFKYIAHKRERKPGIYEIQTVKEHLEGTAKYAEAFAEKFGAGAFGKCCGDYHDLGKYSEDFQKRIQENGPKVDHATAGAKEIHSFPIQMAIAGHHSGLMDRGIKANGPNEKTLCGRLKRTIPDYSGYLSEVKIEQPQKKPSLRKTPGHPAYSGAFFTRMLYSSLVDADFLDTEDFMSGGEVIRQGFDAWESLYRRLEDKTQQFLKSKPTGIINEKRNDILQQCLDMGKSQGRGAYTLTVPTGGGKTIASLAFAMEQLKANGMDRIIYVIPYTSIIDQTVESFEEILGSKNILAHHSNVAYDDEAEIAGGDIARKKLATENWEAPIIVTTNVQFFESLHGHRSSSCRKLHNIANSIIIFDEAQMLPYRFLLPCLQSIGELVRNYRCTAVLCTATQPFLKPYFPEDIPLQEICRNTEALYEIFRRVRYEQLGMVTQEVLVEKINNEKQVLCIVNTRQQAYDVFTALKGRGNFHLSTWMMPKHRKQVLKKIRKRLKAGLPCRVVSTSLVEAGVDLDFPTVYRAMTGLDSIIQAGGRCNREGKRPLEESIVWIFDLEGKPEKLKDYLAATSAVLPKYEKVDSLECIANYFKTLYDLKDSGLDAKSIIEKMEALVFETVSKDFKLIDEESYSVFIPVNKKAKALLAQFRGAGPSRGLLRKMNAYMVSLPKYQYDLLDDYRRIENLDGAVSVLINLEDYTKEAGIKIPKNDLGEVLYFA</sequence>
<dbReference type="InterPro" id="IPR011545">
    <property type="entry name" value="DEAD/DEAH_box_helicase_dom"/>
</dbReference>
<reference evidence="13" key="1">
    <citation type="submission" date="2016-10" db="EMBL/GenBank/DDBJ databases">
        <authorList>
            <person name="Varghese N."/>
            <person name="Submissions S."/>
        </authorList>
    </citation>
    <scope>NUCLEOTIDE SEQUENCE [LARGE SCALE GENOMIC DNA]</scope>
    <source>
        <strain evidence="13">VPI 5359</strain>
    </source>
</reference>
<dbReference type="GO" id="GO:0004386">
    <property type="term" value="F:helicase activity"/>
    <property type="evidence" value="ECO:0007669"/>
    <property type="project" value="UniProtKB-KW"/>
</dbReference>
<dbReference type="STRING" id="1528.SAMN04488579_1358"/>